<dbReference type="InterPro" id="IPR036291">
    <property type="entry name" value="NAD(P)-bd_dom_sf"/>
</dbReference>
<dbReference type="EMBL" id="MT144821">
    <property type="protein sequence ID" value="QJH99989.1"/>
    <property type="molecule type" value="Genomic_DNA"/>
</dbReference>
<dbReference type="Gene3D" id="3.40.50.720">
    <property type="entry name" value="NAD(P)-binding Rossmann-like Domain"/>
    <property type="match status" value="1"/>
</dbReference>
<organism evidence="1">
    <name type="scientific">viral metagenome</name>
    <dbReference type="NCBI Taxonomy" id="1070528"/>
    <lineage>
        <taxon>unclassified sequences</taxon>
        <taxon>metagenomes</taxon>
        <taxon>organismal metagenomes</taxon>
    </lineage>
</organism>
<gene>
    <name evidence="1" type="ORF">TM448B01760_0001</name>
</gene>
<dbReference type="AlphaFoldDB" id="A0A6M3XQC4"/>
<dbReference type="SUPFAM" id="SSF51735">
    <property type="entry name" value="NAD(P)-binding Rossmann-fold domains"/>
    <property type="match status" value="1"/>
</dbReference>
<evidence type="ECO:0000313" key="1">
    <source>
        <dbReference type="EMBL" id="QJH99989.1"/>
    </source>
</evidence>
<accession>A0A6M3XQC4</accession>
<protein>
    <recommendedName>
        <fullName evidence="2">NAD(P)-binding domain-containing protein</fullName>
    </recommendedName>
</protein>
<proteinExistence type="predicted"/>
<evidence type="ECO:0008006" key="2">
    <source>
        <dbReference type="Google" id="ProtNLM"/>
    </source>
</evidence>
<name>A0A6M3XQC4_9ZZZZ</name>
<dbReference type="Gene3D" id="3.90.25.10">
    <property type="entry name" value="UDP-galactose 4-epimerase, domain 1"/>
    <property type="match status" value="1"/>
</dbReference>
<sequence length="54" mass="6462">MPDAKYGFDNMDVGVRSRLMDSSLINRLGWKPETQLLEGIKKTYRWYLAYRTYN</sequence>
<reference evidence="1" key="1">
    <citation type="submission" date="2020-03" db="EMBL/GenBank/DDBJ databases">
        <title>The deep terrestrial virosphere.</title>
        <authorList>
            <person name="Holmfeldt K."/>
            <person name="Nilsson E."/>
            <person name="Simone D."/>
            <person name="Lopez-Fernandez M."/>
            <person name="Wu X."/>
            <person name="de Brujin I."/>
            <person name="Lundin D."/>
            <person name="Andersson A."/>
            <person name="Bertilsson S."/>
            <person name="Dopson M."/>
        </authorList>
    </citation>
    <scope>NUCLEOTIDE SEQUENCE</scope>
    <source>
        <strain evidence="1">TM448B01760</strain>
    </source>
</reference>